<dbReference type="GO" id="GO:0003676">
    <property type="term" value="F:nucleic acid binding"/>
    <property type="evidence" value="ECO:0007669"/>
    <property type="project" value="InterPro"/>
</dbReference>
<dbReference type="InterPro" id="IPR036875">
    <property type="entry name" value="Znf_CCHC_sf"/>
</dbReference>
<feature type="region of interest" description="Disordered" evidence="9">
    <location>
        <begin position="339"/>
        <end position="368"/>
    </location>
</feature>
<dbReference type="Gene3D" id="3.30.70.270">
    <property type="match status" value="2"/>
</dbReference>
<dbReference type="InterPro" id="IPR005162">
    <property type="entry name" value="Retrotrans_gag_dom"/>
</dbReference>
<feature type="domain" description="CCHC-type" evidence="10">
    <location>
        <begin position="378"/>
        <end position="394"/>
    </location>
</feature>
<dbReference type="InterPro" id="IPR001878">
    <property type="entry name" value="Znf_CCHC"/>
</dbReference>
<dbReference type="GO" id="GO:0008270">
    <property type="term" value="F:zinc ion binding"/>
    <property type="evidence" value="ECO:0007669"/>
    <property type="project" value="UniProtKB-KW"/>
</dbReference>
<dbReference type="PROSITE" id="PS50878">
    <property type="entry name" value="RT_POL"/>
    <property type="match status" value="1"/>
</dbReference>
<keyword evidence="2" id="KW-0808">Transferase</keyword>
<keyword evidence="8" id="KW-0479">Metal-binding</keyword>
<keyword evidence="5" id="KW-0255">Endonuclease</keyword>
<dbReference type="SUPFAM" id="SSF57756">
    <property type="entry name" value="Retrovirus zinc finger-like domains"/>
    <property type="match status" value="1"/>
</dbReference>
<evidence type="ECO:0000259" key="10">
    <source>
        <dbReference type="PROSITE" id="PS50158"/>
    </source>
</evidence>
<dbReference type="Gene3D" id="3.10.10.10">
    <property type="entry name" value="HIV Type 1 Reverse Transcriptase, subunit A, domain 1"/>
    <property type="match status" value="1"/>
</dbReference>
<evidence type="ECO:0000256" key="7">
    <source>
        <dbReference type="ARBA" id="ARBA00022918"/>
    </source>
</evidence>
<evidence type="ECO:0000256" key="6">
    <source>
        <dbReference type="ARBA" id="ARBA00022801"/>
    </source>
</evidence>
<evidence type="ECO:0008006" key="14">
    <source>
        <dbReference type="Google" id="ProtNLM"/>
    </source>
</evidence>
<keyword evidence="4" id="KW-0540">Nuclease</keyword>
<keyword evidence="13" id="KW-1185">Reference proteome</keyword>
<evidence type="ECO:0000256" key="8">
    <source>
        <dbReference type="PROSITE-ProRule" id="PRU00047"/>
    </source>
</evidence>
<dbReference type="AlphaFoldDB" id="A0A8T3BJC9"/>
<dbReference type="FunFam" id="3.10.10.10:FF:000007">
    <property type="entry name" value="Retrovirus-related Pol polyprotein from transposon 17.6-like Protein"/>
    <property type="match status" value="1"/>
</dbReference>
<dbReference type="PANTHER" id="PTHR35046">
    <property type="entry name" value="ZINC KNUCKLE (CCHC-TYPE) FAMILY PROTEIN"/>
    <property type="match status" value="1"/>
</dbReference>
<feature type="domain" description="Reverse transcriptase" evidence="11">
    <location>
        <begin position="689"/>
        <end position="868"/>
    </location>
</feature>
<organism evidence="12 13">
    <name type="scientific">Dendrobium nobile</name>
    <name type="common">Orchid</name>
    <dbReference type="NCBI Taxonomy" id="94219"/>
    <lineage>
        <taxon>Eukaryota</taxon>
        <taxon>Viridiplantae</taxon>
        <taxon>Streptophyta</taxon>
        <taxon>Embryophyta</taxon>
        <taxon>Tracheophyta</taxon>
        <taxon>Spermatophyta</taxon>
        <taxon>Magnoliopsida</taxon>
        <taxon>Liliopsida</taxon>
        <taxon>Asparagales</taxon>
        <taxon>Orchidaceae</taxon>
        <taxon>Epidendroideae</taxon>
        <taxon>Malaxideae</taxon>
        <taxon>Dendrobiinae</taxon>
        <taxon>Dendrobium</taxon>
    </lineage>
</organism>
<dbReference type="InterPro" id="IPR043502">
    <property type="entry name" value="DNA/RNA_pol_sf"/>
</dbReference>
<keyword evidence="8" id="KW-0862">Zinc</keyword>
<dbReference type="EMBL" id="JAGYWB010000008">
    <property type="protein sequence ID" value="KAI0514154.1"/>
    <property type="molecule type" value="Genomic_DNA"/>
</dbReference>
<proteinExistence type="predicted"/>
<keyword evidence="6" id="KW-0378">Hydrolase</keyword>
<dbReference type="GO" id="GO:0003964">
    <property type="term" value="F:RNA-directed DNA polymerase activity"/>
    <property type="evidence" value="ECO:0007669"/>
    <property type="project" value="UniProtKB-KW"/>
</dbReference>
<name>A0A8T3BJC9_DENNO</name>
<dbReference type="InterPro" id="IPR000477">
    <property type="entry name" value="RT_dom"/>
</dbReference>
<dbReference type="Proteomes" id="UP000829196">
    <property type="component" value="Unassembled WGS sequence"/>
</dbReference>
<dbReference type="Pfam" id="PF13650">
    <property type="entry name" value="Asp_protease_2"/>
    <property type="match status" value="1"/>
</dbReference>
<dbReference type="Pfam" id="PF00078">
    <property type="entry name" value="RVT_1"/>
    <property type="match status" value="1"/>
</dbReference>
<dbReference type="Gene3D" id="2.40.70.10">
    <property type="entry name" value="Acid Proteases"/>
    <property type="match status" value="1"/>
</dbReference>
<feature type="region of interest" description="Disordered" evidence="9">
    <location>
        <begin position="55"/>
        <end position="85"/>
    </location>
</feature>
<dbReference type="OrthoDB" id="785668at2759"/>
<keyword evidence="8" id="KW-0863">Zinc-finger</keyword>
<dbReference type="SUPFAM" id="SSF50630">
    <property type="entry name" value="Acid proteases"/>
    <property type="match status" value="1"/>
</dbReference>
<dbReference type="PANTHER" id="PTHR35046:SF18">
    <property type="entry name" value="RNA-DIRECTED DNA POLYMERASE"/>
    <property type="match status" value="1"/>
</dbReference>
<dbReference type="InterPro" id="IPR043128">
    <property type="entry name" value="Rev_trsase/Diguanyl_cyclase"/>
</dbReference>
<dbReference type="InterPro" id="IPR021109">
    <property type="entry name" value="Peptidase_aspartic_dom_sf"/>
</dbReference>
<reference evidence="12" key="1">
    <citation type="journal article" date="2022" name="Front. Genet.">
        <title>Chromosome-Scale Assembly of the Dendrobium nobile Genome Provides Insights Into the Molecular Mechanism of the Biosynthesis of the Medicinal Active Ingredient of Dendrobium.</title>
        <authorList>
            <person name="Xu Q."/>
            <person name="Niu S.-C."/>
            <person name="Li K.-L."/>
            <person name="Zheng P.-J."/>
            <person name="Zhang X.-J."/>
            <person name="Jia Y."/>
            <person name="Liu Y."/>
            <person name="Niu Y.-X."/>
            <person name="Yu L.-H."/>
            <person name="Chen D.-F."/>
            <person name="Zhang G.-Q."/>
        </authorList>
    </citation>
    <scope>NUCLEOTIDE SEQUENCE</scope>
    <source>
        <tissue evidence="12">Leaf</tissue>
    </source>
</reference>
<dbReference type="GO" id="GO:0006508">
    <property type="term" value="P:proteolysis"/>
    <property type="evidence" value="ECO:0007669"/>
    <property type="project" value="UniProtKB-KW"/>
</dbReference>
<evidence type="ECO:0000256" key="2">
    <source>
        <dbReference type="ARBA" id="ARBA00022679"/>
    </source>
</evidence>
<dbReference type="GO" id="GO:0004519">
    <property type="term" value="F:endonuclease activity"/>
    <property type="evidence" value="ECO:0007669"/>
    <property type="project" value="UniProtKB-KW"/>
</dbReference>
<evidence type="ECO:0000256" key="4">
    <source>
        <dbReference type="ARBA" id="ARBA00022722"/>
    </source>
</evidence>
<keyword evidence="7" id="KW-0695">RNA-directed DNA polymerase</keyword>
<evidence type="ECO:0000313" key="12">
    <source>
        <dbReference type="EMBL" id="KAI0514154.1"/>
    </source>
</evidence>
<comment type="caution">
    <text evidence="12">The sequence shown here is derived from an EMBL/GenBank/DDBJ whole genome shotgun (WGS) entry which is preliminary data.</text>
</comment>
<dbReference type="GO" id="GO:0008233">
    <property type="term" value="F:peptidase activity"/>
    <property type="evidence" value="ECO:0007669"/>
    <property type="project" value="UniProtKB-KW"/>
</dbReference>
<protein>
    <recommendedName>
        <fullName evidence="14">RNA-directed DNA polymerase</fullName>
    </recommendedName>
</protein>
<keyword evidence="3" id="KW-0548">Nucleotidyltransferase</keyword>
<keyword evidence="1" id="KW-0645">Protease</keyword>
<evidence type="ECO:0000256" key="3">
    <source>
        <dbReference type="ARBA" id="ARBA00022695"/>
    </source>
</evidence>
<feature type="region of interest" description="Disordered" evidence="9">
    <location>
        <begin position="101"/>
        <end position="122"/>
    </location>
</feature>
<evidence type="ECO:0000256" key="1">
    <source>
        <dbReference type="ARBA" id="ARBA00022670"/>
    </source>
</evidence>
<evidence type="ECO:0000259" key="11">
    <source>
        <dbReference type="PROSITE" id="PS50878"/>
    </source>
</evidence>
<gene>
    <name evidence="12" type="ORF">KFK09_010188</name>
</gene>
<evidence type="ECO:0000313" key="13">
    <source>
        <dbReference type="Proteomes" id="UP000829196"/>
    </source>
</evidence>
<accession>A0A8T3BJC9</accession>
<dbReference type="CDD" id="cd00303">
    <property type="entry name" value="retropepsin_like"/>
    <property type="match status" value="1"/>
</dbReference>
<dbReference type="CDD" id="cd01647">
    <property type="entry name" value="RT_LTR"/>
    <property type="match status" value="1"/>
</dbReference>
<dbReference type="SUPFAM" id="SSF56672">
    <property type="entry name" value="DNA/RNA polymerases"/>
    <property type="match status" value="1"/>
</dbReference>
<evidence type="ECO:0000256" key="9">
    <source>
        <dbReference type="SAM" id="MobiDB-lite"/>
    </source>
</evidence>
<dbReference type="PROSITE" id="PS50158">
    <property type="entry name" value="ZF_CCHC"/>
    <property type="match status" value="1"/>
</dbReference>
<dbReference type="SMART" id="SM00343">
    <property type="entry name" value="ZnF_C2HC"/>
    <property type="match status" value="1"/>
</dbReference>
<feature type="compositionally biased region" description="Polar residues" evidence="9">
    <location>
        <begin position="339"/>
        <end position="361"/>
    </location>
</feature>
<sequence>MADGSRRGTGDGDRSLEALWEAHANLDKRMEDVSGEMFRLSVDIRREFQALRNDLRNNLPRRGNKQMAGGRDRDREHGRRRAPIVSELTDSEIDGAGQFAEDVQSDSGDDYVPARTNRWRRGGPYDRHQGEFRVKLDIPFFDGRLHIEDYLDWERSVETFFEYMDIEPEKQVKYVACRLKGGASAWWHQLLQTRQREGRGPVRNWLRMKQLLRSHFLPTDFEQMLYLRYQHCIQGTRTVSDYTEEFYRLSARNDLNENTNQIVARYIGGLKDAIQDKLELNSVWSLSQAVNFALKAEIQLTRGGRPHTTRRPYSDYATDANKSATPGVKIAAGSPVVITSPQTAQPGTSTGSAADLKQQQKLKAPVRENPYARPSSIKCFRCFQMGHKSNECPNRAQLQLATIEGDEISGDNEEQDPELEEVVPDDGEPLICVMEKMLLAPRQTPTSQRNAVFKTRCTVYGKVCDLLIDSGCTENIISRSVVQALKLKTTKNSHPYKISWVKKGMDIAVTELCRVTFSIGKHYVCEVLCDIIDMDVCHIILGRPWQYDVGAIYDGRSNSYSFEWKGKRLKLLPYQADHIETSKAKAAVMHLVSGNALVQSSKEESLLLALVMREPSTHKFLTIVPEEVQKLLQQYKDICPETLPAALPPLRALQHQIDLLPGASLPNLPHYRLSPKDHAILQELVDDLLEKQLIQPSLSPCAVPALLVPKKDGSWRMCMDSRAINKITIKFRFPVPRFEELLEKLSGSTVFSKLDLRSGYHQIRIRPGDEWKTAFKTRQGLYEWKVMPFGLCNAPSTFMRLMNEILKPCLNKFCVVYFDDILIFSPSVNEHLQHLQQVFEILLANKLYVNLPKCELATDTVYFLGFIVSAEGVKVDPKKIQAISEWPTPKSFFDIRSFHGLANFYRRFIKGFSILAAPLTNCLKSKQFLWTMSSSPVLKQLNPHFLLHLFWHFPILRSRLLLRQMRRLQV</sequence>
<dbReference type="Pfam" id="PF03732">
    <property type="entry name" value="Retrotrans_gag"/>
    <property type="match status" value="1"/>
</dbReference>
<evidence type="ECO:0000256" key="5">
    <source>
        <dbReference type="ARBA" id="ARBA00022759"/>
    </source>
</evidence>